<protein>
    <submittedName>
        <fullName evidence="2">Gliding motility protein GldB</fullName>
    </submittedName>
</protein>
<name>A0A9D2JVN3_9BACT</name>
<gene>
    <name evidence="2" type="ORF">H9966_05460</name>
</gene>
<dbReference type="Pfam" id="PF25594">
    <property type="entry name" value="GldB_lipo"/>
    <property type="match status" value="1"/>
</dbReference>
<dbReference type="AlphaFoldDB" id="A0A9D2JVN3"/>
<comment type="caution">
    <text evidence="2">The sequence shown here is derived from an EMBL/GenBank/DDBJ whole genome shotgun (WGS) entry which is preliminary data.</text>
</comment>
<evidence type="ECO:0000256" key="1">
    <source>
        <dbReference type="SAM" id="Coils"/>
    </source>
</evidence>
<evidence type="ECO:0000313" key="2">
    <source>
        <dbReference type="EMBL" id="HIZ69320.1"/>
    </source>
</evidence>
<sequence>MVVSACEYKLKPNDEEGHTIEVRRYDRLESRYLTTGDYSALQQMNTDYPIETRTLIERMLQLGPVNDPNISKKFLMFYQDSTLQNLISDAEAEYASMDDINEQLENAFQNLEKWIKDIHRPQFYAQIGALDQSIIVGENSVGISLDKYMGKDYPLYKKYYSQQQRESMRRDQIVPDCLMFYLMSVYPMDNFDTRTQLERDLHVAKIMWVVNKAMEKQAFNTQFCWTVDKYVNLRKGMGVKELLEEKDYSQLIKLHKELNP</sequence>
<feature type="coiled-coil region" evidence="1">
    <location>
        <begin position="87"/>
        <end position="117"/>
    </location>
</feature>
<organism evidence="2 3">
    <name type="scientific">Candidatus Prevotella avicola</name>
    <dbReference type="NCBI Taxonomy" id="2838738"/>
    <lineage>
        <taxon>Bacteria</taxon>
        <taxon>Pseudomonadati</taxon>
        <taxon>Bacteroidota</taxon>
        <taxon>Bacteroidia</taxon>
        <taxon>Bacteroidales</taxon>
        <taxon>Prevotellaceae</taxon>
        <taxon>Prevotella</taxon>
    </lineage>
</organism>
<keyword evidence="1" id="KW-0175">Coiled coil</keyword>
<reference evidence="2" key="1">
    <citation type="journal article" date="2021" name="PeerJ">
        <title>Extensive microbial diversity within the chicken gut microbiome revealed by metagenomics and culture.</title>
        <authorList>
            <person name="Gilroy R."/>
            <person name="Ravi A."/>
            <person name="Getino M."/>
            <person name="Pursley I."/>
            <person name="Horton D.L."/>
            <person name="Alikhan N.F."/>
            <person name="Baker D."/>
            <person name="Gharbi K."/>
            <person name="Hall N."/>
            <person name="Watson M."/>
            <person name="Adriaenssens E.M."/>
            <person name="Foster-Nyarko E."/>
            <person name="Jarju S."/>
            <person name="Secka A."/>
            <person name="Antonio M."/>
            <person name="Oren A."/>
            <person name="Chaudhuri R.R."/>
            <person name="La Ragione R."/>
            <person name="Hildebrand F."/>
            <person name="Pallen M.J."/>
        </authorList>
    </citation>
    <scope>NUCLEOTIDE SEQUENCE</scope>
    <source>
        <strain evidence="2">ChiHecec3B27-8219</strain>
    </source>
</reference>
<dbReference type="InterPro" id="IPR019853">
    <property type="entry name" value="GldB-like"/>
</dbReference>
<evidence type="ECO:0000313" key="3">
    <source>
        <dbReference type="Proteomes" id="UP000824055"/>
    </source>
</evidence>
<accession>A0A9D2JVN3</accession>
<dbReference type="Proteomes" id="UP000824055">
    <property type="component" value="Unassembled WGS sequence"/>
</dbReference>
<proteinExistence type="predicted"/>
<dbReference type="EMBL" id="DXBE01000041">
    <property type="protein sequence ID" value="HIZ69320.1"/>
    <property type="molecule type" value="Genomic_DNA"/>
</dbReference>
<reference evidence="2" key="2">
    <citation type="submission" date="2021-04" db="EMBL/GenBank/DDBJ databases">
        <authorList>
            <person name="Gilroy R."/>
        </authorList>
    </citation>
    <scope>NUCLEOTIDE SEQUENCE</scope>
    <source>
        <strain evidence="2">ChiHecec3B27-8219</strain>
    </source>
</reference>